<dbReference type="NCBIfam" id="TIGR00208">
    <property type="entry name" value="fliS"/>
    <property type="match status" value="1"/>
</dbReference>
<dbReference type="PIRSF" id="PIRSF039090">
    <property type="entry name" value="Flis"/>
    <property type="match status" value="1"/>
</dbReference>
<evidence type="ECO:0000256" key="1">
    <source>
        <dbReference type="ARBA" id="ARBA00004514"/>
    </source>
</evidence>
<keyword evidence="6" id="KW-0969">Cilium</keyword>
<dbReference type="EMBL" id="WHNX01000004">
    <property type="protein sequence ID" value="MPW24786.1"/>
    <property type="molecule type" value="Genomic_DNA"/>
</dbReference>
<dbReference type="Proteomes" id="UP000440004">
    <property type="component" value="Unassembled WGS sequence"/>
</dbReference>
<dbReference type="PANTHER" id="PTHR34773:SF1">
    <property type="entry name" value="FLAGELLAR SECRETION CHAPERONE FLIS"/>
    <property type="match status" value="1"/>
</dbReference>
<protein>
    <submittedName>
        <fullName evidence="6">Flagellar export chaperone FliS</fullName>
    </submittedName>
</protein>
<dbReference type="CDD" id="cd16098">
    <property type="entry name" value="FliS"/>
    <property type="match status" value="1"/>
</dbReference>
<keyword evidence="6" id="KW-0282">Flagellum</keyword>
<dbReference type="InterPro" id="IPR036584">
    <property type="entry name" value="FliS_sf"/>
</dbReference>
<keyword evidence="7" id="KW-1185">Reference proteome</keyword>
<evidence type="ECO:0000256" key="5">
    <source>
        <dbReference type="ARBA" id="ARBA00023186"/>
    </source>
</evidence>
<dbReference type="InterPro" id="IPR003713">
    <property type="entry name" value="FliS"/>
</dbReference>
<keyword evidence="3" id="KW-0963">Cytoplasm</keyword>
<name>A0A6A7K5S1_9FIRM</name>
<dbReference type="AlphaFoldDB" id="A0A6A7K5S1"/>
<evidence type="ECO:0000313" key="7">
    <source>
        <dbReference type="Proteomes" id="UP000440004"/>
    </source>
</evidence>
<dbReference type="Pfam" id="PF02561">
    <property type="entry name" value="FliS"/>
    <property type="match status" value="1"/>
</dbReference>
<keyword evidence="6" id="KW-0966">Cell projection</keyword>
<dbReference type="Gene3D" id="1.20.120.340">
    <property type="entry name" value="Flagellar protein FliS"/>
    <property type="match status" value="1"/>
</dbReference>
<evidence type="ECO:0000313" key="6">
    <source>
        <dbReference type="EMBL" id="MPW24786.1"/>
    </source>
</evidence>
<evidence type="ECO:0000256" key="2">
    <source>
        <dbReference type="ARBA" id="ARBA00008787"/>
    </source>
</evidence>
<evidence type="ECO:0000256" key="3">
    <source>
        <dbReference type="ARBA" id="ARBA00022490"/>
    </source>
</evidence>
<keyword evidence="5" id="KW-0143">Chaperone</keyword>
<organism evidence="6 7">
    <name type="scientific">Alkalibaculum sporogenes</name>
    <dbReference type="NCBI Taxonomy" id="2655001"/>
    <lineage>
        <taxon>Bacteria</taxon>
        <taxon>Bacillati</taxon>
        <taxon>Bacillota</taxon>
        <taxon>Clostridia</taxon>
        <taxon>Eubacteriales</taxon>
        <taxon>Eubacteriaceae</taxon>
        <taxon>Alkalibaculum</taxon>
    </lineage>
</organism>
<comment type="caution">
    <text evidence="6">The sequence shown here is derived from an EMBL/GenBank/DDBJ whole genome shotgun (WGS) entry which is preliminary data.</text>
</comment>
<dbReference type="GO" id="GO:0071973">
    <property type="term" value="P:bacterial-type flagellum-dependent cell motility"/>
    <property type="evidence" value="ECO:0007669"/>
    <property type="project" value="TreeGrafter"/>
</dbReference>
<comment type="similarity">
    <text evidence="2">Belongs to the FliS family.</text>
</comment>
<comment type="subcellular location">
    <subcellularLocation>
        <location evidence="1">Cytoplasm</location>
        <location evidence="1">Cytosol</location>
    </subcellularLocation>
</comment>
<proteinExistence type="inferred from homology"/>
<sequence>MNHTYANNVYKNNQVMTAPKKKLLLMLYDGAIKNLKQAELSITNKEIEKVNTNLTKAQDIIAELMSTLNFEVGGDIAKNLHQLYDYMYVKLIRANIDKDIDAVVEVKKFMEELRDTWAQL</sequence>
<gene>
    <name evidence="6" type="primary">fliS</name>
    <name evidence="6" type="ORF">GC105_03145</name>
</gene>
<dbReference type="SUPFAM" id="SSF101116">
    <property type="entry name" value="Flagellar export chaperone FliS"/>
    <property type="match status" value="1"/>
</dbReference>
<accession>A0A6A7K5S1</accession>
<keyword evidence="4" id="KW-1005">Bacterial flagellum biogenesis</keyword>
<dbReference type="GO" id="GO:0005829">
    <property type="term" value="C:cytosol"/>
    <property type="evidence" value="ECO:0007669"/>
    <property type="project" value="UniProtKB-SubCell"/>
</dbReference>
<reference evidence="6 7" key="1">
    <citation type="submission" date="2019-10" db="EMBL/GenBank/DDBJ databases">
        <title>Alkalibaculum tamaniensis sp.nov., a new alkaliphilic acetogen, isolated on methoxylated aromatics from a mud volcano.</title>
        <authorList>
            <person name="Khomyakova M.A."/>
            <person name="Merkel A.Y."/>
            <person name="Bonch-Osmolovskaya E.A."/>
            <person name="Slobodkin A.I."/>
        </authorList>
    </citation>
    <scope>NUCLEOTIDE SEQUENCE [LARGE SCALE GENOMIC DNA]</scope>
    <source>
        <strain evidence="6 7">M08DMB</strain>
    </source>
</reference>
<evidence type="ECO:0000256" key="4">
    <source>
        <dbReference type="ARBA" id="ARBA00022795"/>
    </source>
</evidence>
<dbReference type="GO" id="GO:0044780">
    <property type="term" value="P:bacterial-type flagellum assembly"/>
    <property type="evidence" value="ECO:0007669"/>
    <property type="project" value="InterPro"/>
</dbReference>
<dbReference type="PANTHER" id="PTHR34773">
    <property type="entry name" value="FLAGELLAR SECRETION CHAPERONE FLIS"/>
    <property type="match status" value="1"/>
</dbReference>
<dbReference type="RefSeq" id="WP_152801606.1">
    <property type="nucleotide sequence ID" value="NZ_WHNX01000004.1"/>
</dbReference>